<feature type="domain" description="Thiamine phosphate synthase/TenI" evidence="10">
    <location>
        <begin position="14"/>
        <end position="196"/>
    </location>
</feature>
<dbReference type="EMBL" id="CABPRJ010000115">
    <property type="protein sequence ID" value="VVC27440.1"/>
    <property type="molecule type" value="Genomic_DNA"/>
</dbReference>
<name>A0A5E4M5J4_9HEMI</name>
<evidence type="ECO:0000313" key="11">
    <source>
        <dbReference type="EMBL" id="VVC27440.1"/>
    </source>
</evidence>
<evidence type="ECO:0000256" key="1">
    <source>
        <dbReference type="ARBA" id="ARBA00005165"/>
    </source>
</evidence>
<dbReference type="CDD" id="cd00564">
    <property type="entry name" value="TMP_TenI"/>
    <property type="match status" value="1"/>
</dbReference>
<proteinExistence type="inferred from homology"/>
<dbReference type="UniPathway" id="UPA00060">
    <property type="reaction ID" value="UER00141"/>
</dbReference>
<keyword evidence="3" id="KW-0808">Transferase</keyword>
<dbReference type="EC" id="2.5.1.3" evidence="2"/>
<dbReference type="InterPro" id="IPR022998">
    <property type="entry name" value="ThiamineP_synth_TenI"/>
</dbReference>
<protein>
    <recommendedName>
        <fullName evidence="2">thiamine phosphate synthase</fullName>
        <ecNumber evidence="2">2.5.1.3</ecNumber>
    </recommendedName>
</protein>
<gene>
    <name evidence="11" type="ORF">CINCED_3A011899</name>
</gene>
<dbReference type="PANTHER" id="PTHR20857:SF23">
    <property type="entry name" value="THIAMINE BIOSYNTHETIC BIFUNCTIONAL ENZYME"/>
    <property type="match status" value="1"/>
</dbReference>
<dbReference type="InterPro" id="IPR036206">
    <property type="entry name" value="ThiamineP_synth_sf"/>
</dbReference>
<evidence type="ECO:0000256" key="5">
    <source>
        <dbReference type="ARBA" id="ARBA00022842"/>
    </source>
</evidence>
<evidence type="ECO:0000259" key="10">
    <source>
        <dbReference type="Pfam" id="PF02581"/>
    </source>
</evidence>
<evidence type="ECO:0000256" key="8">
    <source>
        <dbReference type="ARBA" id="ARBA00047851"/>
    </source>
</evidence>
<dbReference type="InterPro" id="IPR013785">
    <property type="entry name" value="Aldolase_TIM"/>
</dbReference>
<dbReference type="Pfam" id="PF02581">
    <property type="entry name" value="TMP-TENI"/>
    <property type="match status" value="1"/>
</dbReference>
<dbReference type="GO" id="GO:0009229">
    <property type="term" value="P:thiamine diphosphate biosynthetic process"/>
    <property type="evidence" value="ECO:0007669"/>
    <property type="project" value="UniProtKB-UniPathway"/>
</dbReference>
<dbReference type="InterPro" id="IPR034291">
    <property type="entry name" value="TMP_synthase"/>
</dbReference>
<comment type="catalytic activity">
    <reaction evidence="7">
        <text>4-methyl-5-(2-phosphooxyethyl)-thiazole + 4-amino-2-methyl-5-(diphosphooxymethyl)pyrimidine + H(+) = thiamine phosphate + diphosphate</text>
        <dbReference type="Rhea" id="RHEA:22328"/>
        <dbReference type="ChEBI" id="CHEBI:15378"/>
        <dbReference type="ChEBI" id="CHEBI:33019"/>
        <dbReference type="ChEBI" id="CHEBI:37575"/>
        <dbReference type="ChEBI" id="CHEBI:57841"/>
        <dbReference type="ChEBI" id="CHEBI:58296"/>
        <dbReference type="EC" id="2.5.1.3"/>
    </reaction>
</comment>
<dbReference type="SUPFAM" id="SSF51391">
    <property type="entry name" value="Thiamin phosphate synthase"/>
    <property type="match status" value="1"/>
</dbReference>
<dbReference type="GO" id="GO:0004789">
    <property type="term" value="F:thiamine-phosphate diphosphorylase activity"/>
    <property type="evidence" value="ECO:0007669"/>
    <property type="project" value="UniProtKB-EC"/>
</dbReference>
<keyword evidence="12" id="KW-1185">Reference proteome</keyword>
<keyword evidence="6" id="KW-0784">Thiamine biosynthesis</keyword>
<evidence type="ECO:0000256" key="6">
    <source>
        <dbReference type="ARBA" id="ARBA00022977"/>
    </source>
</evidence>
<accession>A0A5E4M5J4</accession>
<dbReference type="GO" id="GO:0009228">
    <property type="term" value="P:thiamine biosynthetic process"/>
    <property type="evidence" value="ECO:0007669"/>
    <property type="project" value="UniProtKB-KW"/>
</dbReference>
<organism evidence="11 12">
    <name type="scientific">Cinara cedri</name>
    <dbReference type="NCBI Taxonomy" id="506608"/>
    <lineage>
        <taxon>Eukaryota</taxon>
        <taxon>Metazoa</taxon>
        <taxon>Ecdysozoa</taxon>
        <taxon>Arthropoda</taxon>
        <taxon>Hexapoda</taxon>
        <taxon>Insecta</taxon>
        <taxon>Pterygota</taxon>
        <taxon>Neoptera</taxon>
        <taxon>Paraneoptera</taxon>
        <taxon>Hemiptera</taxon>
        <taxon>Sternorrhyncha</taxon>
        <taxon>Aphidomorpha</taxon>
        <taxon>Aphidoidea</taxon>
        <taxon>Aphididae</taxon>
        <taxon>Lachninae</taxon>
        <taxon>Cinara</taxon>
    </lineage>
</organism>
<dbReference type="GO" id="GO:0005737">
    <property type="term" value="C:cytoplasm"/>
    <property type="evidence" value="ECO:0007669"/>
    <property type="project" value="TreeGrafter"/>
</dbReference>
<dbReference type="GO" id="GO:0046872">
    <property type="term" value="F:metal ion binding"/>
    <property type="evidence" value="ECO:0007669"/>
    <property type="project" value="UniProtKB-KW"/>
</dbReference>
<comment type="catalytic activity">
    <reaction evidence="9">
        <text>2-[(2R,5Z)-2-carboxy-4-methylthiazol-5(2H)-ylidene]ethyl phosphate + 4-amino-2-methyl-5-(diphosphooxymethyl)pyrimidine + 2 H(+) = thiamine phosphate + CO2 + diphosphate</text>
        <dbReference type="Rhea" id="RHEA:47844"/>
        <dbReference type="ChEBI" id="CHEBI:15378"/>
        <dbReference type="ChEBI" id="CHEBI:16526"/>
        <dbReference type="ChEBI" id="CHEBI:33019"/>
        <dbReference type="ChEBI" id="CHEBI:37575"/>
        <dbReference type="ChEBI" id="CHEBI:57841"/>
        <dbReference type="ChEBI" id="CHEBI:62899"/>
        <dbReference type="EC" id="2.5.1.3"/>
    </reaction>
</comment>
<evidence type="ECO:0000256" key="7">
    <source>
        <dbReference type="ARBA" id="ARBA00047334"/>
    </source>
</evidence>
<dbReference type="OrthoDB" id="8300413at2759"/>
<dbReference type="FunFam" id="3.20.20.70:FF:000096">
    <property type="entry name" value="Thiamine-phosphate synthase"/>
    <property type="match status" value="1"/>
</dbReference>
<dbReference type="PANTHER" id="PTHR20857">
    <property type="entry name" value="THIAMINE-PHOSPHATE PYROPHOSPHORYLASE"/>
    <property type="match status" value="1"/>
</dbReference>
<reference evidence="11 12" key="1">
    <citation type="submission" date="2019-08" db="EMBL/GenBank/DDBJ databases">
        <authorList>
            <person name="Alioto T."/>
            <person name="Alioto T."/>
            <person name="Gomez Garrido J."/>
        </authorList>
    </citation>
    <scope>NUCLEOTIDE SEQUENCE [LARGE SCALE GENOMIC DNA]</scope>
</reference>
<keyword evidence="4" id="KW-0479">Metal-binding</keyword>
<evidence type="ECO:0000256" key="9">
    <source>
        <dbReference type="ARBA" id="ARBA00047883"/>
    </source>
</evidence>
<evidence type="ECO:0000313" key="12">
    <source>
        <dbReference type="Proteomes" id="UP000325440"/>
    </source>
</evidence>
<dbReference type="Proteomes" id="UP000325440">
    <property type="component" value="Unassembled WGS sequence"/>
</dbReference>
<comment type="catalytic activity">
    <reaction evidence="8">
        <text>2-(2-carboxy-4-methylthiazol-5-yl)ethyl phosphate + 4-amino-2-methyl-5-(diphosphooxymethyl)pyrimidine + 2 H(+) = thiamine phosphate + CO2 + diphosphate</text>
        <dbReference type="Rhea" id="RHEA:47848"/>
        <dbReference type="ChEBI" id="CHEBI:15378"/>
        <dbReference type="ChEBI" id="CHEBI:16526"/>
        <dbReference type="ChEBI" id="CHEBI:33019"/>
        <dbReference type="ChEBI" id="CHEBI:37575"/>
        <dbReference type="ChEBI" id="CHEBI:57841"/>
        <dbReference type="ChEBI" id="CHEBI:62890"/>
        <dbReference type="EC" id="2.5.1.3"/>
    </reaction>
</comment>
<evidence type="ECO:0000256" key="2">
    <source>
        <dbReference type="ARBA" id="ARBA00012830"/>
    </source>
</evidence>
<evidence type="ECO:0000256" key="3">
    <source>
        <dbReference type="ARBA" id="ARBA00022679"/>
    </source>
</evidence>
<dbReference type="NCBIfam" id="TIGR00693">
    <property type="entry name" value="thiE"/>
    <property type="match status" value="1"/>
</dbReference>
<dbReference type="HAMAP" id="MF_00097">
    <property type="entry name" value="TMP_synthase"/>
    <property type="match status" value="1"/>
</dbReference>
<dbReference type="AlphaFoldDB" id="A0A5E4M5J4"/>
<evidence type="ECO:0000256" key="4">
    <source>
        <dbReference type="ARBA" id="ARBA00022723"/>
    </source>
</evidence>
<keyword evidence="5" id="KW-0460">Magnesium</keyword>
<comment type="pathway">
    <text evidence="1">Cofactor biosynthesis; thiamine diphosphate biosynthesis; thiamine phosphate from 4-amino-2-methyl-5-diphosphomethylpyrimidine and 4-methyl-5-(2-phosphoethyl)-thiazole: step 1/1.</text>
</comment>
<dbReference type="Gene3D" id="3.20.20.70">
    <property type="entry name" value="Aldolase class I"/>
    <property type="match status" value="1"/>
</dbReference>
<sequence length="216" mass="23896">MIQYKEYKCPYKLMLITQLYNANIDSYLEFIKKCAKGGITSLQLREKDASSEFLFEFGCRLKSILAPFNIPLIVNDDVELAYRLDADGVHLGHTDDNPEKARKLLGSSKIIGLSIESLDELEKINDLDIEVTYVAASAVFTTQTKSNIKTLWGIDGLKKIVALSKYPVVAVGGINHKNIAQVIKTGLSGVAVISAIHEASDPREEVRQLRNIIKGA</sequence>